<sequence length="158" mass="17979">MCVVQLLNTKYQLFLVSVYVEPTNDMNNTLNHLELFLKGHANKHIIIGGDFNGWHTAWGSNISNKRGRNVHDIIMSNDLVVFNDGKLPTFETVTHGTSRSSFIDLTMASANISNKIDGWQVNMNACPSSEHNAIDFRLKLNNDTLHRKKEIYDLQIQH</sequence>
<dbReference type="InterPro" id="IPR005135">
    <property type="entry name" value="Endo/exonuclease/phosphatase"/>
</dbReference>
<dbReference type="Proteomes" id="UP000691718">
    <property type="component" value="Unassembled WGS sequence"/>
</dbReference>
<reference evidence="2" key="1">
    <citation type="submission" date="2021-04" db="EMBL/GenBank/DDBJ databases">
        <authorList>
            <person name="Tunstrom K."/>
        </authorList>
    </citation>
    <scope>NUCLEOTIDE SEQUENCE</scope>
</reference>
<dbReference type="AlphaFoldDB" id="A0A8S3XW16"/>
<organism evidence="2 3">
    <name type="scientific">Parnassius apollo</name>
    <name type="common">Apollo butterfly</name>
    <name type="synonym">Papilio apollo</name>
    <dbReference type="NCBI Taxonomy" id="110799"/>
    <lineage>
        <taxon>Eukaryota</taxon>
        <taxon>Metazoa</taxon>
        <taxon>Ecdysozoa</taxon>
        <taxon>Arthropoda</taxon>
        <taxon>Hexapoda</taxon>
        <taxon>Insecta</taxon>
        <taxon>Pterygota</taxon>
        <taxon>Neoptera</taxon>
        <taxon>Endopterygota</taxon>
        <taxon>Lepidoptera</taxon>
        <taxon>Glossata</taxon>
        <taxon>Ditrysia</taxon>
        <taxon>Papilionoidea</taxon>
        <taxon>Papilionidae</taxon>
        <taxon>Parnassiinae</taxon>
        <taxon>Parnassini</taxon>
        <taxon>Parnassius</taxon>
        <taxon>Parnassius</taxon>
    </lineage>
</organism>
<dbReference type="GO" id="GO:0003824">
    <property type="term" value="F:catalytic activity"/>
    <property type="evidence" value="ECO:0007669"/>
    <property type="project" value="InterPro"/>
</dbReference>
<evidence type="ECO:0000313" key="2">
    <source>
        <dbReference type="EMBL" id="CAG5039753.1"/>
    </source>
</evidence>
<gene>
    <name evidence="2" type="ORF">PAPOLLO_LOCUS21689</name>
</gene>
<feature type="domain" description="Endonuclease/exonuclease/phosphatase" evidence="1">
    <location>
        <begin position="14"/>
        <end position="134"/>
    </location>
</feature>
<name>A0A8S3XW16_PARAO</name>
<accession>A0A8S3XW16</accession>
<proteinExistence type="predicted"/>
<protein>
    <submittedName>
        <fullName evidence="2">(apollo) hypothetical protein</fullName>
    </submittedName>
</protein>
<dbReference type="PANTHER" id="PTHR33273:SF4">
    <property type="entry name" value="ENDONUCLEASE_EXONUCLEASE_PHOSPHATASE DOMAIN-CONTAINING PROTEIN"/>
    <property type="match status" value="1"/>
</dbReference>
<dbReference type="PANTHER" id="PTHR33273">
    <property type="entry name" value="DOMAIN-CONTAINING PROTEIN, PUTATIVE-RELATED"/>
    <property type="match status" value="1"/>
</dbReference>
<keyword evidence="3" id="KW-1185">Reference proteome</keyword>
<comment type="caution">
    <text evidence="2">The sequence shown here is derived from an EMBL/GenBank/DDBJ whole genome shotgun (WGS) entry which is preliminary data.</text>
</comment>
<dbReference type="EMBL" id="CAJQZP010001334">
    <property type="protein sequence ID" value="CAG5039753.1"/>
    <property type="molecule type" value="Genomic_DNA"/>
</dbReference>
<evidence type="ECO:0000259" key="1">
    <source>
        <dbReference type="Pfam" id="PF14529"/>
    </source>
</evidence>
<dbReference type="OrthoDB" id="411871at2759"/>
<dbReference type="Pfam" id="PF14529">
    <property type="entry name" value="Exo_endo_phos_2"/>
    <property type="match status" value="1"/>
</dbReference>
<evidence type="ECO:0000313" key="3">
    <source>
        <dbReference type="Proteomes" id="UP000691718"/>
    </source>
</evidence>